<reference evidence="1" key="2">
    <citation type="submission" date="2016-06" db="EMBL/GenBank/DDBJ databases">
        <title>The genome of a short-lived fish provides insights into sex chromosome evolution and the genetic control of aging.</title>
        <authorList>
            <person name="Reichwald K."/>
            <person name="Felder M."/>
            <person name="Petzold A."/>
            <person name="Koch P."/>
            <person name="Groth M."/>
            <person name="Platzer M."/>
        </authorList>
    </citation>
    <scope>NUCLEOTIDE SEQUENCE</scope>
    <source>
        <tissue evidence="1">Brain</tissue>
    </source>
</reference>
<sequence>MVSCTCFTYLAWSCSHVSSLKDPPDSSLHVCPPASRSELLIWSDLPQFASALVPIPDFCLYPRRFRSPPDPDHPSHVILHVLGEGSYPQHDICPSMTCYPGVTKCIIEHE</sequence>
<evidence type="ECO:0000313" key="1">
    <source>
        <dbReference type="EMBL" id="SBQ37957.1"/>
    </source>
</evidence>
<protein>
    <submittedName>
        <fullName evidence="1">Uncharacterized protein</fullName>
    </submittedName>
</protein>
<proteinExistence type="predicted"/>
<dbReference type="AlphaFoldDB" id="A0A1A8DVK3"/>
<organism evidence="1">
    <name type="scientific">Nothobranchius kadleci</name>
    <name type="common">African annual killifish</name>
    <dbReference type="NCBI Taxonomy" id="1051664"/>
    <lineage>
        <taxon>Eukaryota</taxon>
        <taxon>Metazoa</taxon>
        <taxon>Chordata</taxon>
        <taxon>Craniata</taxon>
        <taxon>Vertebrata</taxon>
        <taxon>Euteleostomi</taxon>
        <taxon>Actinopterygii</taxon>
        <taxon>Neopterygii</taxon>
        <taxon>Teleostei</taxon>
        <taxon>Neoteleostei</taxon>
        <taxon>Acanthomorphata</taxon>
        <taxon>Ovalentaria</taxon>
        <taxon>Atherinomorphae</taxon>
        <taxon>Cyprinodontiformes</taxon>
        <taxon>Nothobranchiidae</taxon>
        <taxon>Nothobranchius</taxon>
    </lineage>
</organism>
<accession>A0A1A8DVK3</accession>
<gene>
    <name evidence="1" type="primary">Nfu_g_1_010544</name>
</gene>
<name>A0A1A8DVK3_NOTKA</name>
<dbReference type="EMBL" id="HAEA01009477">
    <property type="protein sequence ID" value="SBQ37957.1"/>
    <property type="molecule type" value="Transcribed_RNA"/>
</dbReference>
<reference evidence="1" key="1">
    <citation type="submission" date="2016-05" db="EMBL/GenBank/DDBJ databases">
        <authorList>
            <person name="Lavstsen T."/>
            <person name="Jespersen J.S."/>
        </authorList>
    </citation>
    <scope>NUCLEOTIDE SEQUENCE</scope>
    <source>
        <tissue evidence="1">Brain</tissue>
    </source>
</reference>